<protein>
    <submittedName>
        <fullName evidence="5">FAD-dependent oxidoreductase</fullName>
    </submittedName>
</protein>
<dbReference type="InterPro" id="IPR050281">
    <property type="entry name" value="Flavin_monoamine_oxidase"/>
</dbReference>
<comment type="caution">
    <text evidence="5">The sequence shown here is derived from an EMBL/GenBank/DDBJ whole genome shotgun (WGS) entry which is preliminary data.</text>
</comment>
<feature type="binding site" evidence="3">
    <location>
        <position position="352"/>
    </location>
    <ligand>
        <name>substrate</name>
    </ligand>
</feature>
<proteinExistence type="predicted"/>
<dbReference type="PANTHER" id="PTHR10742:SF410">
    <property type="entry name" value="LYSINE-SPECIFIC HISTONE DEMETHYLASE 2"/>
    <property type="match status" value="1"/>
</dbReference>
<sequence>MRTITRRILVSLLAAIPFLKKTRQPIAAPALPDQTHYDTIVIGAGAAGLAAARTLQEANQSVLLLEARDRIGGRVHTNYDFASHPIECGAEYLHGDNIVTWDWVRRYRLGTLPVFDEYRHQFMYVNQKLLPFRRWSAIPGMEVLDWMDDSPIDTLITSWIDAGKPDVSLAQFLLDAQVELSTDVRRIMDHFFSGSYAANLDQLGIYGLAELTYAGDGDRYSRLIEGYSHLFEQFAAGLKIRYKTPVTRIHWRSSGIEIHTETGKTYTAQQIVITLPLALLQENAVEFEPELPDAKLNAIHGLAAGQITKLILKFDQPFWSRELESCLTTLDTQLWWRPGWKRHHEAPVLTAFTGATGANNLGQLGQAGAVQAGLQNLEQMFEMPLADRLVDALFVDWQADPYARMAYSYVPVNGVGLRSQLAQPVNQVLFFAGEATHTTRAATVHGALESGIRAANEILSLNTNENKKKK</sequence>
<dbReference type="EMBL" id="QXHD01000004">
    <property type="protein sequence ID" value="NEZ56345.1"/>
    <property type="molecule type" value="Genomic_DNA"/>
</dbReference>
<evidence type="ECO:0000256" key="3">
    <source>
        <dbReference type="PIRSR" id="PIRSR601613-1"/>
    </source>
</evidence>
<dbReference type="Pfam" id="PF01593">
    <property type="entry name" value="Amino_oxidase"/>
    <property type="match status" value="1"/>
</dbReference>
<dbReference type="AlphaFoldDB" id="A0A6M0RJB9"/>
<dbReference type="RefSeq" id="WP_163698335.1">
    <property type="nucleotide sequence ID" value="NZ_QXHD01000004.1"/>
</dbReference>
<dbReference type="PRINTS" id="PR00757">
    <property type="entry name" value="AMINEOXDASEF"/>
</dbReference>
<evidence type="ECO:0000313" key="5">
    <source>
        <dbReference type="EMBL" id="NEZ56345.1"/>
    </source>
</evidence>
<dbReference type="InterPro" id="IPR002937">
    <property type="entry name" value="Amino_oxidase"/>
</dbReference>
<keyword evidence="6" id="KW-1185">Reference proteome</keyword>
<dbReference type="PANTHER" id="PTHR10742">
    <property type="entry name" value="FLAVIN MONOAMINE OXIDASE"/>
    <property type="match status" value="1"/>
</dbReference>
<comment type="cofactor">
    <cofactor evidence="1">
        <name>FAD</name>
        <dbReference type="ChEBI" id="CHEBI:57692"/>
    </cofactor>
</comment>
<dbReference type="SUPFAM" id="SSF51905">
    <property type="entry name" value="FAD/NAD(P)-binding domain"/>
    <property type="match status" value="1"/>
</dbReference>
<keyword evidence="2" id="KW-0560">Oxidoreductase</keyword>
<name>A0A6M0RJB9_9CYAN</name>
<dbReference type="InterPro" id="IPR001613">
    <property type="entry name" value="Flavin_amine_oxidase"/>
</dbReference>
<accession>A0A6M0RJB9</accession>
<dbReference type="SUPFAM" id="SSF54373">
    <property type="entry name" value="FAD-linked reductases, C-terminal domain"/>
    <property type="match status" value="1"/>
</dbReference>
<evidence type="ECO:0000256" key="2">
    <source>
        <dbReference type="ARBA" id="ARBA00023002"/>
    </source>
</evidence>
<dbReference type="Gene3D" id="3.90.660.10">
    <property type="match status" value="1"/>
</dbReference>
<reference evidence="5 6" key="1">
    <citation type="journal article" date="2020" name="Microb. Ecol.">
        <title>Ecogenomics of the Marine Benthic Filamentous Cyanobacterium Adonisia.</title>
        <authorList>
            <person name="Walter J.M."/>
            <person name="Coutinho F.H."/>
            <person name="Leomil L."/>
            <person name="Hargreaves P.I."/>
            <person name="Campeao M.E."/>
            <person name="Vieira V.V."/>
            <person name="Silva B.S."/>
            <person name="Fistarol G.O."/>
            <person name="Salomon P.S."/>
            <person name="Sawabe T."/>
            <person name="Mino S."/>
            <person name="Hosokawa M."/>
            <person name="Miyashita H."/>
            <person name="Maruyama F."/>
            <person name="van Verk M.C."/>
            <person name="Dutilh B.E."/>
            <person name="Thompson C.C."/>
            <person name="Thompson F.L."/>
        </authorList>
    </citation>
    <scope>NUCLEOTIDE SEQUENCE [LARGE SCALE GENOMIC DNA]</scope>
    <source>
        <strain evidence="5 6">CCMR0081</strain>
    </source>
</reference>
<dbReference type="InterPro" id="IPR036188">
    <property type="entry name" value="FAD/NAD-bd_sf"/>
</dbReference>
<evidence type="ECO:0000313" key="6">
    <source>
        <dbReference type="Proteomes" id="UP000481033"/>
    </source>
</evidence>
<feature type="binding site" evidence="3">
    <location>
        <begin position="66"/>
        <end position="67"/>
    </location>
    <ligand>
        <name>FAD</name>
        <dbReference type="ChEBI" id="CHEBI:57692"/>
    </ligand>
</feature>
<evidence type="ECO:0000259" key="4">
    <source>
        <dbReference type="Pfam" id="PF01593"/>
    </source>
</evidence>
<evidence type="ECO:0000256" key="1">
    <source>
        <dbReference type="ARBA" id="ARBA00001974"/>
    </source>
</evidence>
<dbReference type="Gene3D" id="3.50.50.60">
    <property type="entry name" value="FAD/NAD(P)-binding domain"/>
    <property type="match status" value="1"/>
</dbReference>
<gene>
    <name evidence="5" type="ORF">DXZ20_11815</name>
</gene>
<dbReference type="Proteomes" id="UP000481033">
    <property type="component" value="Unassembled WGS sequence"/>
</dbReference>
<feature type="binding site" evidence="3">
    <location>
        <position position="246"/>
    </location>
    <ligand>
        <name>FAD</name>
        <dbReference type="ChEBI" id="CHEBI:57692"/>
    </ligand>
</feature>
<feature type="domain" description="Amine oxidase" evidence="4">
    <location>
        <begin position="47"/>
        <end position="459"/>
    </location>
</feature>
<organism evidence="5 6">
    <name type="scientific">Adonisia turfae CCMR0081</name>
    <dbReference type="NCBI Taxonomy" id="2292702"/>
    <lineage>
        <taxon>Bacteria</taxon>
        <taxon>Bacillati</taxon>
        <taxon>Cyanobacteriota</taxon>
        <taxon>Adonisia</taxon>
        <taxon>Adonisia turfae</taxon>
    </lineage>
</organism>
<dbReference type="GO" id="GO:0016491">
    <property type="term" value="F:oxidoreductase activity"/>
    <property type="evidence" value="ECO:0007669"/>
    <property type="project" value="UniProtKB-KW"/>
</dbReference>